<keyword evidence="4" id="KW-0274">FAD</keyword>
<accession>A0A418WML3</accession>
<comment type="similarity">
    <text evidence="2">Belongs to the acyl-CoA dehydrogenase family.</text>
</comment>
<gene>
    <name evidence="8" type="ORF">D3876_14095</name>
</gene>
<proteinExistence type="inferred from homology"/>
<dbReference type="InterPro" id="IPR009075">
    <property type="entry name" value="AcylCo_DH/oxidase_C"/>
</dbReference>
<dbReference type="OrthoDB" id="7328575at2"/>
<comment type="caution">
    <text evidence="8">The sequence shown here is derived from an EMBL/GenBank/DDBJ whole genome shotgun (WGS) entry which is preliminary data.</text>
</comment>
<dbReference type="PANTHER" id="PTHR43884:SF20">
    <property type="entry name" value="ACYL-COA DEHYDROGENASE FADE28"/>
    <property type="match status" value="1"/>
</dbReference>
<dbReference type="Proteomes" id="UP000286100">
    <property type="component" value="Unassembled WGS sequence"/>
</dbReference>
<dbReference type="InterPro" id="IPR037069">
    <property type="entry name" value="AcylCoA_DH/ox_N_sf"/>
</dbReference>
<sequence length="330" mass="34615">MNVSRAELQDAAEKAFGQGDLAPDAEKSWNLIAEMGWLMMAVPEDLGGLGLGADATGVIHTALGRALVPGPAMAQMLVIEALSAADGLTARDDLLTRAMGGEVMTASLAGVSTTGLHACVPDADRASQVLVVEDARILLVPTDSAGITILARDTWDKTRRLFDITPGESGGGLVLAEGDAADALARRLKAQLLFALAGDSLGGAEAVLAMTIEYLGTRRQFDRPLAMFQALKHRVADMKTWLSAAEALFWANAAEASVSVVQAGALKAHATTVYRTIAEEAIQLHGGIGLTMEHPCHLFLKRAMLNCALGGDADHWEEQAGRRALEIGAA</sequence>
<keyword evidence="5" id="KW-0560">Oxidoreductase</keyword>
<evidence type="ECO:0000313" key="8">
    <source>
        <dbReference type="EMBL" id="RJF91238.1"/>
    </source>
</evidence>
<feature type="domain" description="Acyl-CoA dehydrogenase/oxidase C-terminal" evidence="6">
    <location>
        <begin position="195"/>
        <end position="323"/>
    </location>
</feature>
<dbReference type="EMBL" id="QYUM01000003">
    <property type="protein sequence ID" value="RJF91238.1"/>
    <property type="molecule type" value="Genomic_DNA"/>
</dbReference>
<reference evidence="8 9" key="1">
    <citation type="submission" date="2018-09" db="EMBL/GenBank/DDBJ databases">
        <authorList>
            <person name="Zhu H."/>
        </authorList>
    </citation>
    <scope>NUCLEOTIDE SEQUENCE [LARGE SCALE GENOMIC DNA]</scope>
    <source>
        <strain evidence="8 9">K2R01-6</strain>
    </source>
</reference>
<evidence type="ECO:0000256" key="4">
    <source>
        <dbReference type="ARBA" id="ARBA00022827"/>
    </source>
</evidence>
<comment type="cofactor">
    <cofactor evidence="1">
        <name>FAD</name>
        <dbReference type="ChEBI" id="CHEBI:57692"/>
    </cofactor>
</comment>
<dbReference type="Pfam" id="PF02771">
    <property type="entry name" value="Acyl-CoA_dh_N"/>
    <property type="match status" value="1"/>
</dbReference>
<dbReference type="InterPro" id="IPR009100">
    <property type="entry name" value="AcylCoA_DH/oxidase_NM_dom_sf"/>
</dbReference>
<dbReference type="InterPro" id="IPR013786">
    <property type="entry name" value="AcylCoA_DH/ox_N"/>
</dbReference>
<evidence type="ECO:0000256" key="3">
    <source>
        <dbReference type="ARBA" id="ARBA00022630"/>
    </source>
</evidence>
<dbReference type="SUPFAM" id="SSF56645">
    <property type="entry name" value="Acyl-CoA dehydrogenase NM domain-like"/>
    <property type="match status" value="1"/>
</dbReference>
<dbReference type="GO" id="GO:0003995">
    <property type="term" value="F:acyl-CoA dehydrogenase activity"/>
    <property type="evidence" value="ECO:0007669"/>
    <property type="project" value="TreeGrafter"/>
</dbReference>
<evidence type="ECO:0000256" key="2">
    <source>
        <dbReference type="ARBA" id="ARBA00009347"/>
    </source>
</evidence>
<feature type="domain" description="Acyl-CoA dehydrogenase/oxidase N-terminal" evidence="7">
    <location>
        <begin position="6"/>
        <end position="81"/>
    </location>
</feature>
<protein>
    <submittedName>
        <fullName evidence="8">Acyl-CoA dehydrogenase</fullName>
    </submittedName>
</protein>
<dbReference type="PANTHER" id="PTHR43884">
    <property type="entry name" value="ACYL-COA DEHYDROGENASE"/>
    <property type="match status" value="1"/>
</dbReference>
<keyword evidence="9" id="KW-1185">Reference proteome</keyword>
<dbReference type="InterPro" id="IPR036250">
    <property type="entry name" value="AcylCo_DH-like_C"/>
</dbReference>
<name>A0A418WML3_9SPHN</name>
<dbReference type="GO" id="GO:0050660">
    <property type="term" value="F:flavin adenine dinucleotide binding"/>
    <property type="evidence" value="ECO:0007669"/>
    <property type="project" value="InterPro"/>
</dbReference>
<organism evidence="8 9">
    <name type="scientific">Sphingomonas cavernae</name>
    <dbReference type="NCBI Taxonomy" id="2320861"/>
    <lineage>
        <taxon>Bacteria</taxon>
        <taxon>Pseudomonadati</taxon>
        <taxon>Pseudomonadota</taxon>
        <taxon>Alphaproteobacteria</taxon>
        <taxon>Sphingomonadales</taxon>
        <taxon>Sphingomonadaceae</taxon>
        <taxon>Sphingomonas</taxon>
    </lineage>
</organism>
<evidence type="ECO:0000256" key="1">
    <source>
        <dbReference type="ARBA" id="ARBA00001974"/>
    </source>
</evidence>
<dbReference type="Gene3D" id="1.10.540.10">
    <property type="entry name" value="Acyl-CoA dehydrogenase/oxidase, N-terminal domain"/>
    <property type="match status" value="1"/>
</dbReference>
<dbReference type="AlphaFoldDB" id="A0A418WML3"/>
<evidence type="ECO:0000256" key="5">
    <source>
        <dbReference type="ARBA" id="ARBA00023002"/>
    </source>
</evidence>
<dbReference type="SUPFAM" id="SSF47203">
    <property type="entry name" value="Acyl-CoA dehydrogenase C-terminal domain-like"/>
    <property type="match status" value="1"/>
</dbReference>
<dbReference type="Gene3D" id="1.20.140.10">
    <property type="entry name" value="Butyryl-CoA Dehydrogenase, subunit A, domain 3"/>
    <property type="match status" value="1"/>
</dbReference>
<evidence type="ECO:0000259" key="7">
    <source>
        <dbReference type="Pfam" id="PF02771"/>
    </source>
</evidence>
<evidence type="ECO:0000313" key="9">
    <source>
        <dbReference type="Proteomes" id="UP000286100"/>
    </source>
</evidence>
<keyword evidence="3" id="KW-0285">Flavoprotein</keyword>
<dbReference type="Pfam" id="PF00441">
    <property type="entry name" value="Acyl-CoA_dh_1"/>
    <property type="match status" value="1"/>
</dbReference>
<evidence type="ECO:0000259" key="6">
    <source>
        <dbReference type="Pfam" id="PF00441"/>
    </source>
</evidence>